<evidence type="ECO:0000259" key="1">
    <source>
        <dbReference type="Pfam" id="PF07596"/>
    </source>
</evidence>
<dbReference type="AlphaFoldDB" id="A0A5K7XIJ3"/>
<evidence type="ECO:0000313" key="3">
    <source>
        <dbReference type="Proteomes" id="UP000326837"/>
    </source>
</evidence>
<dbReference type="Gene3D" id="3.30.700.10">
    <property type="entry name" value="Glycoprotein, Type 4 Pilin"/>
    <property type="match status" value="1"/>
</dbReference>
<dbReference type="InterPro" id="IPR045584">
    <property type="entry name" value="Pilin-like"/>
</dbReference>
<dbReference type="PANTHER" id="PTHR30093">
    <property type="entry name" value="GENERAL SECRETION PATHWAY PROTEIN G"/>
    <property type="match status" value="1"/>
</dbReference>
<dbReference type="NCBIfam" id="TIGR04294">
    <property type="entry name" value="pre_pil_HX9DG"/>
    <property type="match status" value="1"/>
</dbReference>
<sequence length="362" mass="38842">MSRRMNSCSRSAWRSGGFTLVELLVVIAIIGVLVALLLPAVQAAREAARRSQCTNNLKNIGLACLNHHDAKKCFPQSIPHVDGWDNQTAQCGSGSAAVRETVAVPKPGYNGKGWIVDILPYIEQQASHAQIVANYVCAPGVMFRARATIGFGMGNLAIRPIVSTQLPILSCPSDDSAAPSDGQQWYWNFQPGTITATTSYKGCIGDSLLSVEATPCSTNVDPPASNISGSPDTHNTMSNNGIFQRASIWTPLNMKRITDGSSNTFLAGENVVFTDYHSAAFFSDGDWATCSIPLNYLPIQLSPEDFKDATISKSVRGFKSMHAGGAQFVMADGSVQFVQEGIDMLSYRALSTRDGGEIARLP</sequence>
<dbReference type="NCBIfam" id="TIGR02532">
    <property type="entry name" value="IV_pilin_GFxxxE"/>
    <property type="match status" value="1"/>
</dbReference>
<keyword evidence="3" id="KW-1185">Reference proteome</keyword>
<dbReference type="InterPro" id="IPR011453">
    <property type="entry name" value="DUF1559"/>
</dbReference>
<accession>A0A5K7XIJ3</accession>
<dbReference type="Pfam" id="PF07596">
    <property type="entry name" value="SBP_bac_10"/>
    <property type="match status" value="1"/>
</dbReference>
<dbReference type="SUPFAM" id="SSF54523">
    <property type="entry name" value="Pili subunits"/>
    <property type="match status" value="1"/>
</dbReference>
<protein>
    <recommendedName>
        <fullName evidence="1">DUF1559 domain-containing protein</fullName>
    </recommendedName>
</protein>
<name>A0A5K7XIJ3_9BACT</name>
<organism evidence="2 3">
    <name type="scientific">Lacipirellula parvula</name>
    <dbReference type="NCBI Taxonomy" id="2650471"/>
    <lineage>
        <taxon>Bacteria</taxon>
        <taxon>Pseudomonadati</taxon>
        <taxon>Planctomycetota</taxon>
        <taxon>Planctomycetia</taxon>
        <taxon>Pirellulales</taxon>
        <taxon>Lacipirellulaceae</taxon>
        <taxon>Lacipirellula</taxon>
    </lineage>
</organism>
<dbReference type="RefSeq" id="WP_152101118.1">
    <property type="nucleotide sequence ID" value="NZ_AP021861.1"/>
</dbReference>
<reference evidence="3" key="1">
    <citation type="submission" date="2019-10" db="EMBL/GenBank/DDBJ databases">
        <title>Lacipirellula parvula gen. nov., sp. nov., representing a lineage of planctomycetes widespread in freshwater anoxic habitats, and description of the family Lacipirellulaceae.</title>
        <authorList>
            <person name="Dedysh S.N."/>
            <person name="Kulichevskaya I.S."/>
            <person name="Beletsky A.V."/>
            <person name="Rakitin A.L."/>
            <person name="Mardanov A.V."/>
            <person name="Ivanova A.A."/>
            <person name="Saltykova V.X."/>
            <person name="Rijpstra W.I.C."/>
            <person name="Sinninghe Damste J.S."/>
            <person name="Ravin N.V."/>
        </authorList>
    </citation>
    <scope>NUCLEOTIDE SEQUENCE [LARGE SCALE GENOMIC DNA]</scope>
    <source>
        <strain evidence="3">PX69</strain>
    </source>
</reference>
<dbReference type="KEGG" id="lpav:PLANPX_5439"/>
<dbReference type="InterPro" id="IPR027558">
    <property type="entry name" value="Pre_pil_HX9DG_C"/>
</dbReference>
<evidence type="ECO:0000313" key="2">
    <source>
        <dbReference type="EMBL" id="BBO35827.1"/>
    </source>
</evidence>
<feature type="domain" description="DUF1559" evidence="1">
    <location>
        <begin position="42"/>
        <end position="344"/>
    </location>
</feature>
<dbReference type="Pfam" id="PF07963">
    <property type="entry name" value="N_methyl"/>
    <property type="match status" value="1"/>
</dbReference>
<dbReference type="PANTHER" id="PTHR30093:SF2">
    <property type="entry name" value="TYPE II SECRETION SYSTEM PROTEIN H"/>
    <property type="match status" value="1"/>
</dbReference>
<dbReference type="EMBL" id="AP021861">
    <property type="protein sequence ID" value="BBO35827.1"/>
    <property type="molecule type" value="Genomic_DNA"/>
</dbReference>
<dbReference type="PROSITE" id="PS00409">
    <property type="entry name" value="PROKAR_NTER_METHYL"/>
    <property type="match status" value="1"/>
</dbReference>
<gene>
    <name evidence="2" type="ORF">PLANPX_5439</name>
</gene>
<dbReference type="Proteomes" id="UP000326837">
    <property type="component" value="Chromosome"/>
</dbReference>
<proteinExistence type="predicted"/>
<dbReference type="InterPro" id="IPR012902">
    <property type="entry name" value="N_methyl_site"/>
</dbReference>